<dbReference type="EMBL" id="CP011013">
    <property type="protein sequence ID" value="AJT50294.1"/>
    <property type="molecule type" value="Genomic_DNA"/>
</dbReference>
<keyword evidence="2" id="KW-1185">Reference proteome</keyword>
<gene>
    <name evidence="1" type="ORF">LBLM1_03980</name>
</gene>
<organism evidence="1 2">
    <name type="scientific">Limosilactobacillus mucosae LM1</name>
    <dbReference type="NCBI Taxonomy" id="1130798"/>
    <lineage>
        <taxon>Bacteria</taxon>
        <taxon>Bacillati</taxon>
        <taxon>Bacillota</taxon>
        <taxon>Bacilli</taxon>
        <taxon>Lactobacillales</taxon>
        <taxon>Lactobacillaceae</taxon>
        <taxon>Limosilactobacillus</taxon>
    </lineage>
</organism>
<evidence type="ECO:0000313" key="1">
    <source>
        <dbReference type="EMBL" id="AJT50294.1"/>
    </source>
</evidence>
<dbReference type="AlphaFoldDB" id="A0A0D4CJQ8"/>
<evidence type="ECO:0000313" key="2">
    <source>
        <dbReference type="Proteomes" id="UP000003645"/>
    </source>
</evidence>
<dbReference type="HOGENOM" id="CLU_2633648_0_0_9"/>
<proteinExistence type="predicted"/>
<dbReference type="Proteomes" id="UP000003645">
    <property type="component" value="Chromosome"/>
</dbReference>
<accession>A0A0D4CJQ8</accession>
<dbReference type="KEGG" id="lmu:LBLM1_03980"/>
<protein>
    <submittedName>
        <fullName evidence="1">Uncharacterized protein</fullName>
    </submittedName>
</protein>
<sequence length="77" mass="9095">MDLQNKFSLVVVIIKHGIKRSLTIFQRLVWGMPTPVLPGYILKRLRLMEREQRQDLVLIYTPWAIINTIIMMKVCTI</sequence>
<reference evidence="1 2" key="1">
    <citation type="journal article" date="2012" name="J. Bacteriol.">
        <title>Genome sequence of Lactobacillus mucosae LM1, isolated from piglet feces.</title>
        <authorList>
            <person name="Lee J.H."/>
            <person name="Valeriano V.D."/>
            <person name="Shin Y.R."/>
            <person name="Chae J.P."/>
            <person name="Kim G.B."/>
            <person name="Ham J.S."/>
            <person name="Chun J."/>
            <person name="Kang D.K."/>
        </authorList>
    </citation>
    <scope>NUCLEOTIDE SEQUENCE [LARGE SCALE GENOMIC DNA]</scope>
    <source>
        <strain evidence="1 2">LM1</strain>
    </source>
</reference>
<name>A0A0D4CJQ8_LIMMU</name>